<evidence type="ECO:0000313" key="1">
    <source>
        <dbReference type="EMBL" id="EPR79749.1"/>
    </source>
</evidence>
<dbReference type="OMA" id="CGFNTII"/>
<dbReference type="HOGENOM" id="CLU_1462334_0_0_1"/>
<reference evidence="2" key="1">
    <citation type="journal article" date="2013" name="PLoS Genet.">
        <title>The genome of Spraguea lophii and the basis of host-microsporidian interactions.</title>
        <authorList>
            <person name="Campbell S.E."/>
            <person name="Williams T.A."/>
            <person name="Yousuf A."/>
            <person name="Soanes D.M."/>
            <person name="Paszkiewicz K.H."/>
            <person name="Williams B.A.P."/>
        </authorList>
    </citation>
    <scope>NUCLEOTIDE SEQUENCE [LARGE SCALE GENOMIC DNA]</scope>
    <source>
        <strain evidence="2">42_110</strain>
    </source>
</reference>
<accession>S7XL34</accession>
<organism evidence="1 2">
    <name type="scientific">Spraguea lophii (strain 42_110)</name>
    <name type="common">Microsporidian parasite</name>
    <dbReference type="NCBI Taxonomy" id="1358809"/>
    <lineage>
        <taxon>Eukaryota</taxon>
        <taxon>Fungi</taxon>
        <taxon>Fungi incertae sedis</taxon>
        <taxon>Microsporidia</taxon>
        <taxon>Spragueidae</taxon>
        <taxon>Spraguea</taxon>
    </lineage>
</organism>
<protein>
    <submittedName>
        <fullName evidence="1">Uncharacterized protein</fullName>
    </submittedName>
</protein>
<name>S7XL34_SPRLO</name>
<dbReference type="InParanoid" id="S7XL34"/>
<dbReference type="InterPro" id="IPR046341">
    <property type="entry name" value="SET_dom_sf"/>
</dbReference>
<gene>
    <name evidence="1" type="ORF">SLOPH_629</name>
</gene>
<dbReference type="VEuPathDB" id="MicrosporidiaDB:SLOPH_629"/>
<keyword evidence="2" id="KW-1185">Reference proteome</keyword>
<dbReference type="Gene3D" id="2.170.270.10">
    <property type="entry name" value="SET domain"/>
    <property type="match status" value="1"/>
</dbReference>
<dbReference type="EMBL" id="ATCN01000130">
    <property type="protein sequence ID" value="EPR79749.1"/>
    <property type="molecule type" value="Genomic_DNA"/>
</dbReference>
<sequence>MFISENASEYLSRYSDKCTSFYPFTKTRNIIIKEKKARGFYKKPRWNISVVAKEYIPYRTVITEIEGDIYMDYEYIKDNFYTHPEMDIKIVYKDEIMQRMRAQCRSNVALCIIKEENSINKKNIENRENNKKYKIYLIATDNIMEDEELIFNIKNISNGICSCNKIEYCLQPV</sequence>
<dbReference type="SUPFAM" id="SSF82199">
    <property type="entry name" value="SET domain"/>
    <property type="match status" value="1"/>
</dbReference>
<proteinExistence type="predicted"/>
<comment type="caution">
    <text evidence="1">The sequence shown here is derived from an EMBL/GenBank/DDBJ whole genome shotgun (WGS) entry which is preliminary data.</text>
</comment>
<dbReference type="Proteomes" id="UP000014978">
    <property type="component" value="Unassembled WGS sequence"/>
</dbReference>
<dbReference type="AlphaFoldDB" id="S7XL34"/>
<evidence type="ECO:0000313" key="2">
    <source>
        <dbReference type="Proteomes" id="UP000014978"/>
    </source>
</evidence>